<dbReference type="Gene3D" id="2.20.25.10">
    <property type="match status" value="1"/>
</dbReference>
<dbReference type="AlphaFoldDB" id="A4BMP9"/>
<comment type="caution">
    <text evidence="1">The sequence shown here is derived from an EMBL/GenBank/DDBJ whole genome shotgun (WGS) entry which is preliminary data.</text>
</comment>
<protein>
    <submittedName>
        <fullName evidence="1">Uncharacterized protein</fullName>
    </submittedName>
</protein>
<dbReference type="Pfam" id="PF03966">
    <property type="entry name" value="Trm112p"/>
    <property type="match status" value="1"/>
</dbReference>
<dbReference type="eggNOG" id="COG2835">
    <property type="taxonomic scope" value="Bacteria"/>
</dbReference>
<dbReference type="RefSeq" id="WP_005005083.1">
    <property type="nucleotide sequence ID" value="NZ_CH672427.1"/>
</dbReference>
<evidence type="ECO:0000313" key="2">
    <source>
        <dbReference type="Proteomes" id="UP000003374"/>
    </source>
</evidence>
<organism evidence="1 2">
    <name type="scientific">Nitrococcus mobilis Nb-231</name>
    <dbReference type="NCBI Taxonomy" id="314278"/>
    <lineage>
        <taxon>Bacteria</taxon>
        <taxon>Pseudomonadati</taxon>
        <taxon>Pseudomonadota</taxon>
        <taxon>Gammaproteobacteria</taxon>
        <taxon>Chromatiales</taxon>
        <taxon>Ectothiorhodospiraceae</taxon>
        <taxon>Nitrococcus</taxon>
    </lineage>
</organism>
<dbReference type="HOGENOM" id="CLU_181422_0_0_6"/>
<name>A4BMP9_9GAMM</name>
<gene>
    <name evidence="1" type="ORF">NB231_17243</name>
</gene>
<reference evidence="1 2" key="1">
    <citation type="submission" date="2006-02" db="EMBL/GenBank/DDBJ databases">
        <authorList>
            <person name="Waterbury J."/>
            <person name="Ferriera S."/>
            <person name="Johnson J."/>
            <person name="Kravitz S."/>
            <person name="Halpern A."/>
            <person name="Remington K."/>
            <person name="Beeson K."/>
            <person name="Tran B."/>
            <person name="Rogers Y.-H."/>
            <person name="Friedman R."/>
            <person name="Venter J.C."/>
        </authorList>
    </citation>
    <scope>NUCLEOTIDE SEQUENCE [LARGE SCALE GENOMIC DNA]</scope>
    <source>
        <strain evidence="1 2">Nb-231</strain>
    </source>
</reference>
<sequence>MALDRKLLDILCCPISKIPIRPLKRDELQRINEAIANGHLRYLDNSTVEAELDEGLITDNAERVYRVDDGIPIMLEERAISVRSLRLK</sequence>
<evidence type="ECO:0000313" key="1">
    <source>
        <dbReference type="EMBL" id="EAR23587.1"/>
    </source>
</evidence>
<dbReference type="EMBL" id="AAOF01000001">
    <property type="protein sequence ID" value="EAR23587.1"/>
    <property type="molecule type" value="Genomic_DNA"/>
</dbReference>
<dbReference type="STRING" id="314278.NB231_17243"/>
<keyword evidence="2" id="KW-1185">Reference proteome</keyword>
<dbReference type="InterPro" id="IPR005651">
    <property type="entry name" value="Trm112-like"/>
</dbReference>
<dbReference type="Proteomes" id="UP000003374">
    <property type="component" value="Unassembled WGS sequence"/>
</dbReference>
<proteinExistence type="predicted"/>
<accession>A4BMP9</accession>
<dbReference type="SUPFAM" id="SSF158997">
    <property type="entry name" value="Trm112p-like"/>
    <property type="match status" value="1"/>
</dbReference>